<dbReference type="Proteomes" id="UP000321595">
    <property type="component" value="Chromosome"/>
</dbReference>
<evidence type="ECO:0000256" key="4">
    <source>
        <dbReference type="ARBA" id="ARBA00011738"/>
    </source>
</evidence>
<reference evidence="14 15" key="1">
    <citation type="submission" date="2019-08" db="EMBL/GenBank/DDBJ databases">
        <authorList>
            <person name="Liang Q."/>
        </authorList>
    </citation>
    <scope>NUCLEOTIDE SEQUENCE [LARGE SCALE GENOMIC DNA]</scope>
    <source>
        <strain evidence="14 15">V1718</strain>
    </source>
</reference>
<evidence type="ECO:0000256" key="12">
    <source>
        <dbReference type="RuleBase" id="RU003693"/>
    </source>
</evidence>
<evidence type="ECO:0000256" key="2">
    <source>
        <dbReference type="ARBA" id="ARBA00005011"/>
    </source>
</evidence>
<dbReference type="EMBL" id="CP042467">
    <property type="protein sequence ID" value="QED28347.1"/>
    <property type="molecule type" value="Genomic_DNA"/>
</dbReference>
<keyword evidence="10" id="KW-0368">Histidine biosynthesis</keyword>
<evidence type="ECO:0000313" key="15">
    <source>
        <dbReference type="Proteomes" id="UP000321595"/>
    </source>
</evidence>
<dbReference type="EC" id="2.6.1.9" evidence="5"/>
<evidence type="ECO:0000256" key="5">
    <source>
        <dbReference type="ARBA" id="ARBA00012748"/>
    </source>
</evidence>
<evidence type="ECO:0000313" key="14">
    <source>
        <dbReference type="EMBL" id="QED28347.1"/>
    </source>
</evidence>
<evidence type="ECO:0000256" key="10">
    <source>
        <dbReference type="ARBA" id="ARBA00023102"/>
    </source>
</evidence>
<gene>
    <name evidence="14" type="primary">hisC</name>
    <name evidence="14" type="ORF">FRD01_14120</name>
</gene>
<dbReference type="KEGG" id="bbae:FRD01_14120"/>
<dbReference type="OrthoDB" id="9813612at2"/>
<dbReference type="PANTHER" id="PTHR43643">
    <property type="entry name" value="HISTIDINOL-PHOSPHATE AMINOTRANSFERASE 2"/>
    <property type="match status" value="1"/>
</dbReference>
<dbReference type="InterPro" id="IPR015421">
    <property type="entry name" value="PyrdxlP-dep_Trfase_major"/>
</dbReference>
<dbReference type="SUPFAM" id="SSF53383">
    <property type="entry name" value="PLP-dependent transferases"/>
    <property type="match status" value="1"/>
</dbReference>
<dbReference type="RefSeq" id="WP_146960691.1">
    <property type="nucleotide sequence ID" value="NZ_CP042467.1"/>
</dbReference>
<evidence type="ECO:0000256" key="8">
    <source>
        <dbReference type="ARBA" id="ARBA00022679"/>
    </source>
</evidence>
<keyword evidence="8 14" id="KW-0808">Transferase</keyword>
<protein>
    <recommendedName>
        <fullName evidence="5">histidinol-phosphate transaminase</fullName>
        <ecNumber evidence="5">2.6.1.9</ecNumber>
    </recommendedName>
</protein>
<comment type="similarity">
    <text evidence="3">Belongs to the class-II pyridoxal-phosphate-dependent aminotransferase family. Histidinol-phosphate aminotransferase subfamily.</text>
</comment>
<comment type="subunit">
    <text evidence="4">Homodimer.</text>
</comment>
<name>A0A5B8XTB7_9DELT</name>
<dbReference type="GO" id="GO:0000105">
    <property type="term" value="P:L-histidine biosynthetic process"/>
    <property type="evidence" value="ECO:0007669"/>
    <property type="project" value="UniProtKB-UniPathway"/>
</dbReference>
<evidence type="ECO:0000256" key="11">
    <source>
        <dbReference type="ARBA" id="ARBA00047481"/>
    </source>
</evidence>
<sequence length="381" mass="42496">MGKREVVLRIVSDTPPPRGVVAAGPVRELVPYEAVSSQRTIEALQGSSPIFKLDWNESTIPPSPKVQQSIVHHVTNGPGLNWYPELSSRSLLLALSDYTNVRPDQLMVTNGSDDALHLICSTFLDHDDEVVVPVPTYNHFVVFAQSKGAKIVPVQTENLFASNIEAIRDAMTHKTRLLYLVSPNNPTGVVAHPEMIEELCQDFPNTLIVLDEAYFEFSQVTGIGLVQRFPNLIVTRTFSKAFGLAGLRVGYLAAHPDILENLSRIYNPKSVNTLAQIGALAALSDLDYLNEYLDEVIESKRMLREFFAQRQGVEAWITAANFVVLRVSDVKDTLRQLEGLGVYVRDRSSYQGMEGCIRMTVGTVEQTQRLIDRLSKVFPER</sequence>
<dbReference type="PROSITE" id="PS00599">
    <property type="entry name" value="AA_TRANSFER_CLASS_2"/>
    <property type="match status" value="1"/>
</dbReference>
<dbReference type="InterPro" id="IPR001917">
    <property type="entry name" value="Aminotrans_II_pyridoxalP_BS"/>
</dbReference>
<accession>A0A5B8XTB7</accession>
<dbReference type="GO" id="GO:0030170">
    <property type="term" value="F:pyridoxal phosphate binding"/>
    <property type="evidence" value="ECO:0007669"/>
    <property type="project" value="InterPro"/>
</dbReference>
<keyword evidence="9 12" id="KW-0663">Pyridoxal phosphate</keyword>
<keyword evidence="7" id="KW-0028">Amino-acid biosynthesis</keyword>
<proteinExistence type="inferred from homology"/>
<dbReference type="InterPro" id="IPR015424">
    <property type="entry name" value="PyrdxlP-dep_Trfase"/>
</dbReference>
<dbReference type="InterPro" id="IPR050106">
    <property type="entry name" value="HistidinolP_aminotransfase"/>
</dbReference>
<comment type="catalytic activity">
    <reaction evidence="11">
        <text>L-histidinol phosphate + 2-oxoglutarate = 3-(imidazol-4-yl)-2-oxopropyl phosphate + L-glutamate</text>
        <dbReference type="Rhea" id="RHEA:23744"/>
        <dbReference type="ChEBI" id="CHEBI:16810"/>
        <dbReference type="ChEBI" id="CHEBI:29985"/>
        <dbReference type="ChEBI" id="CHEBI:57766"/>
        <dbReference type="ChEBI" id="CHEBI:57980"/>
        <dbReference type="EC" id="2.6.1.9"/>
    </reaction>
</comment>
<keyword evidence="6 14" id="KW-0032">Aminotransferase</keyword>
<dbReference type="NCBIfam" id="TIGR01141">
    <property type="entry name" value="hisC"/>
    <property type="match status" value="1"/>
</dbReference>
<evidence type="ECO:0000256" key="1">
    <source>
        <dbReference type="ARBA" id="ARBA00001933"/>
    </source>
</evidence>
<dbReference type="InterPro" id="IPR005861">
    <property type="entry name" value="HisP_aminotrans"/>
</dbReference>
<dbReference type="UniPathway" id="UPA00031">
    <property type="reaction ID" value="UER00012"/>
</dbReference>
<evidence type="ECO:0000259" key="13">
    <source>
        <dbReference type="Pfam" id="PF00155"/>
    </source>
</evidence>
<evidence type="ECO:0000256" key="6">
    <source>
        <dbReference type="ARBA" id="ARBA00022576"/>
    </source>
</evidence>
<feature type="domain" description="Aminotransferase class I/classII large" evidence="13">
    <location>
        <begin position="51"/>
        <end position="374"/>
    </location>
</feature>
<dbReference type="InterPro" id="IPR015422">
    <property type="entry name" value="PyrdxlP-dep_Trfase_small"/>
</dbReference>
<dbReference type="Pfam" id="PF00155">
    <property type="entry name" value="Aminotran_1_2"/>
    <property type="match status" value="1"/>
</dbReference>
<organism evidence="14 15">
    <name type="scientific">Microvenator marinus</name>
    <dbReference type="NCBI Taxonomy" id="2600177"/>
    <lineage>
        <taxon>Bacteria</taxon>
        <taxon>Deltaproteobacteria</taxon>
        <taxon>Bradymonadales</taxon>
        <taxon>Microvenatoraceae</taxon>
        <taxon>Microvenator</taxon>
    </lineage>
</organism>
<comment type="pathway">
    <text evidence="2">Amino-acid biosynthesis; L-histidine biosynthesis; L-histidine from 5-phospho-alpha-D-ribose 1-diphosphate: step 7/9.</text>
</comment>
<dbReference type="Gene3D" id="3.90.1150.10">
    <property type="entry name" value="Aspartate Aminotransferase, domain 1"/>
    <property type="match status" value="1"/>
</dbReference>
<comment type="cofactor">
    <cofactor evidence="1 12">
        <name>pyridoxal 5'-phosphate</name>
        <dbReference type="ChEBI" id="CHEBI:597326"/>
    </cofactor>
</comment>
<dbReference type="PANTHER" id="PTHR43643:SF6">
    <property type="entry name" value="HISTIDINOL-PHOSPHATE AMINOTRANSFERASE"/>
    <property type="match status" value="1"/>
</dbReference>
<evidence type="ECO:0000256" key="7">
    <source>
        <dbReference type="ARBA" id="ARBA00022605"/>
    </source>
</evidence>
<dbReference type="CDD" id="cd00609">
    <property type="entry name" value="AAT_like"/>
    <property type="match status" value="1"/>
</dbReference>
<evidence type="ECO:0000256" key="3">
    <source>
        <dbReference type="ARBA" id="ARBA00007970"/>
    </source>
</evidence>
<dbReference type="GO" id="GO:0004400">
    <property type="term" value="F:histidinol-phosphate transaminase activity"/>
    <property type="evidence" value="ECO:0007669"/>
    <property type="project" value="UniProtKB-EC"/>
</dbReference>
<dbReference type="InterPro" id="IPR004839">
    <property type="entry name" value="Aminotransferase_I/II_large"/>
</dbReference>
<dbReference type="AlphaFoldDB" id="A0A5B8XTB7"/>
<dbReference type="Gene3D" id="3.40.640.10">
    <property type="entry name" value="Type I PLP-dependent aspartate aminotransferase-like (Major domain)"/>
    <property type="match status" value="1"/>
</dbReference>
<keyword evidence="15" id="KW-1185">Reference proteome</keyword>
<evidence type="ECO:0000256" key="9">
    <source>
        <dbReference type="ARBA" id="ARBA00022898"/>
    </source>
</evidence>